<dbReference type="GO" id="GO:0015979">
    <property type="term" value="P:photosynthesis"/>
    <property type="evidence" value="ECO:0007669"/>
    <property type="project" value="InterPro"/>
</dbReference>
<evidence type="ECO:0000256" key="1">
    <source>
        <dbReference type="ARBA" id="ARBA00008182"/>
    </source>
</evidence>
<dbReference type="InterPro" id="IPR009050">
    <property type="entry name" value="Globin-like_sf"/>
</dbReference>
<dbReference type="InterPro" id="IPR038719">
    <property type="entry name" value="Phycobilisome_asu/bsu_sf"/>
</dbReference>
<sequence>MIAINSQLNDLISQSEGRYLSNSELQGIKQYLQTVSERAKIYDILQAKSDPLIRLALKKFMTLHPDVMKKHGKRCYYDMTEVMRYIALSVLRDDPQFFKEAMALWETNILAAYQKQYPCLVCYRCLQEIIHENLPTNVTKYMDPYITIMMQALDLPAKMMNAA</sequence>
<dbReference type="RefSeq" id="WP_354636025.1">
    <property type="nucleotide sequence ID" value="NZ_CP159837.1"/>
</dbReference>
<evidence type="ECO:0000256" key="2">
    <source>
        <dbReference type="ARBA" id="ARBA00022991"/>
    </source>
</evidence>
<gene>
    <name evidence="4" type="ORF">ABWT76_001957</name>
</gene>
<dbReference type="AlphaFoldDB" id="A0AAU8JK26"/>
<name>A0AAU8JK26_9CYAN</name>
<protein>
    <submittedName>
        <fullName evidence="4">Phycobilisome protein</fullName>
    </submittedName>
</protein>
<keyword evidence="3" id="KW-0089">Bile pigment</keyword>
<dbReference type="Gene3D" id="1.10.490.20">
    <property type="entry name" value="Phycocyanins"/>
    <property type="match status" value="1"/>
</dbReference>
<accession>A0AAU8JK26</accession>
<dbReference type="SUPFAM" id="SSF46458">
    <property type="entry name" value="Globin-like"/>
    <property type="match status" value="1"/>
</dbReference>
<dbReference type="InterPro" id="IPR012128">
    <property type="entry name" value="Phycobilisome_asu/bsu"/>
</dbReference>
<organism evidence="4">
    <name type="scientific">Planktothricoides raciborskii GIHE-MW2</name>
    <dbReference type="NCBI Taxonomy" id="2792601"/>
    <lineage>
        <taxon>Bacteria</taxon>
        <taxon>Bacillati</taxon>
        <taxon>Cyanobacteriota</taxon>
        <taxon>Cyanophyceae</taxon>
        <taxon>Oscillatoriophycideae</taxon>
        <taxon>Oscillatoriales</taxon>
        <taxon>Oscillatoriaceae</taxon>
        <taxon>Planktothricoides</taxon>
    </lineage>
</organism>
<reference evidence="4" key="1">
    <citation type="submission" date="2024-07" db="EMBL/GenBank/DDBJ databases">
        <authorList>
            <person name="Kim Y.J."/>
            <person name="Jeong J.Y."/>
        </authorList>
    </citation>
    <scope>NUCLEOTIDE SEQUENCE</scope>
    <source>
        <strain evidence="4">GIHE-MW2</strain>
    </source>
</reference>
<keyword evidence="2" id="KW-0157">Chromophore</keyword>
<proteinExistence type="inferred from homology"/>
<evidence type="ECO:0000313" key="4">
    <source>
        <dbReference type="EMBL" id="XCM39064.1"/>
    </source>
</evidence>
<dbReference type="EMBL" id="CP159837">
    <property type="protein sequence ID" value="XCM39064.1"/>
    <property type="molecule type" value="Genomic_DNA"/>
</dbReference>
<dbReference type="GO" id="GO:0030089">
    <property type="term" value="C:phycobilisome"/>
    <property type="evidence" value="ECO:0007669"/>
    <property type="project" value="InterPro"/>
</dbReference>
<comment type="similarity">
    <text evidence="1">Belongs to the phycobiliprotein family.</text>
</comment>
<dbReference type="Pfam" id="PF00502">
    <property type="entry name" value="Phycobilisome"/>
    <property type="match status" value="1"/>
</dbReference>
<evidence type="ECO:0000256" key="3">
    <source>
        <dbReference type="ARBA" id="ARBA00023307"/>
    </source>
</evidence>